<gene>
    <name evidence="7" type="ORF">ACFFII_14000</name>
</gene>
<sequence length="585" mass="62560">MRHGGRILAEALKAQGVERVFSVPGESFLAALDGLYDAGIPNTVCRQEGGAAMMAEAWGKMTGRPGICFVTRGPGATNASAGVHVAKQDSTPMILFVGQIARSDRDREAFQEVDYRQMFGGLAKWAAEIDGTDRIPEYVARAFDLAMSGRPGPVVLALPEDMLSAESHAPDLTPAPRPVSGISQAQLDAIKGALAGAERPLVIPGGSVWTQEDADRLARFAENWGLPVAVPFRRQHLFDNRLPNYVGDLGVGMNPKLGEALREADCLLSLGSRLGDTLTNGYDLMSPAAQGRRIIHVYPDPDEIGHLWRADPGIAACPRAALAALAEAPAPRQWSDWTARLRANYEAWRQPKETPGAVKMERVMTWLSDNLPEDAILTNGAGNFATFIHRYHQFKRVGTQLAPTSGSMGYGLPAAVAAKIRHPERTVVCVAGDGDLQMTVNELSTAAQEGAAVIVIVANNGRYGTIRMHQEKHYPGRVSGTDLFNPDFAALARAYGGHGELVERDEDFAAAFHRAQAAGTLAVIELRLDPEALTAGATLAEVRAAGEAALRARAAPEQKPAPAPVLAPVPAPEPPRGLFGRLFGR</sequence>
<evidence type="ECO:0000256" key="1">
    <source>
        <dbReference type="ARBA" id="ARBA00007812"/>
    </source>
</evidence>
<protein>
    <submittedName>
        <fullName evidence="7">Thiamine pyrophosphate-binding protein</fullName>
    </submittedName>
</protein>
<proteinExistence type="inferred from homology"/>
<dbReference type="Gene3D" id="3.40.50.1220">
    <property type="entry name" value="TPP-binding domain"/>
    <property type="match status" value="1"/>
</dbReference>
<evidence type="ECO:0000313" key="8">
    <source>
        <dbReference type="Proteomes" id="UP001589799"/>
    </source>
</evidence>
<evidence type="ECO:0000256" key="3">
    <source>
        <dbReference type="RuleBase" id="RU362132"/>
    </source>
</evidence>
<evidence type="ECO:0000256" key="2">
    <source>
        <dbReference type="ARBA" id="ARBA00023052"/>
    </source>
</evidence>
<organism evidence="7 8">
    <name type="scientific">Paracoccus niistensis</name>
    <dbReference type="NCBI Taxonomy" id="632935"/>
    <lineage>
        <taxon>Bacteria</taxon>
        <taxon>Pseudomonadati</taxon>
        <taxon>Pseudomonadota</taxon>
        <taxon>Alphaproteobacteria</taxon>
        <taxon>Rhodobacterales</taxon>
        <taxon>Paracoccaceae</taxon>
        <taxon>Paracoccus</taxon>
    </lineage>
</organism>
<dbReference type="RefSeq" id="WP_377699489.1">
    <property type="nucleotide sequence ID" value="NZ_JBHLWE010000041.1"/>
</dbReference>
<evidence type="ECO:0000259" key="4">
    <source>
        <dbReference type="Pfam" id="PF00205"/>
    </source>
</evidence>
<keyword evidence="8" id="KW-1185">Reference proteome</keyword>
<reference evidence="7 8" key="1">
    <citation type="submission" date="2024-09" db="EMBL/GenBank/DDBJ databases">
        <authorList>
            <person name="Sun Q."/>
            <person name="Mori K."/>
        </authorList>
    </citation>
    <scope>NUCLEOTIDE SEQUENCE [LARGE SCALE GENOMIC DNA]</scope>
    <source>
        <strain evidence="7 8">KCTC 22789</strain>
    </source>
</reference>
<dbReference type="Pfam" id="PF02775">
    <property type="entry name" value="TPP_enzyme_C"/>
    <property type="match status" value="1"/>
</dbReference>
<feature type="domain" description="Thiamine pyrophosphate enzyme N-terminal TPP-binding" evidence="6">
    <location>
        <begin position="3"/>
        <end position="117"/>
    </location>
</feature>
<dbReference type="InterPro" id="IPR012000">
    <property type="entry name" value="Thiamin_PyroP_enz_cen_dom"/>
</dbReference>
<dbReference type="NCBIfam" id="NF006052">
    <property type="entry name" value="PRK08199.1"/>
    <property type="match status" value="1"/>
</dbReference>
<dbReference type="Pfam" id="PF02776">
    <property type="entry name" value="TPP_enzyme_N"/>
    <property type="match status" value="1"/>
</dbReference>
<feature type="domain" description="Thiamine pyrophosphate enzyme TPP-binding" evidence="5">
    <location>
        <begin position="380"/>
        <end position="525"/>
    </location>
</feature>
<dbReference type="PANTHER" id="PTHR18968:SF120">
    <property type="entry name" value="ACETOLACTATE SYNTHASE LARGE SUBUNIT"/>
    <property type="match status" value="1"/>
</dbReference>
<dbReference type="EMBL" id="JBHLWE010000041">
    <property type="protein sequence ID" value="MFC0341879.1"/>
    <property type="molecule type" value="Genomic_DNA"/>
</dbReference>
<keyword evidence="2 3" id="KW-0786">Thiamine pyrophosphate</keyword>
<dbReference type="CDD" id="cd00568">
    <property type="entry name" value="TPP_enzymes"/>
    <property type="match status" value="1"/>
</dbReference>
<dbReference type="InterPro" id="IPR045229">
    <property type="entry name" value="TPP_enz"/>
</dbReference>
<evidence type="ECO:0000259" key="5">
    <source>
        <dbReference type="Pfam" id="PF02775"/>
    </source>
</evidence>
<dbReference type="SUPFAM" id="SSF52518">
    <property type="entry name" value="Thiamin diphosphate-binding fold (THDP-binding)"/>
    <property type="match status" value="2"/>
</dbReference>
<dbReference type="InterPro" id="IPR012001">
    <property type="entry name" value="Thiamin_PyroP_enz_TPP-bd_dom"/>
</dbReference>
<evidence type="ECO:0000313" key="7">
    <source>
        <dbReference type="EMBL" id="MFC0341879.1"/>
    </source>
</evidence>
<dbReference type="PANTHER" id="PTHR18968">
    <property type="entry name" value="THIAMINE PYROPHOSPHATE ENZYMES"/>
    <property type="match status" value="1"/>
</dbReference>
<dbReference type="InterPro" id="IPR011766">
    <property type="entry name" value="TPP_enzyme_TPP-bd"/>
</dbReference>
<dbReference type="SUPFAM" id="SSF52467">
    <property type="entry name" value="DHS-like NAD/FAD-binding domain"/>
    <property type="match status" value="1"/>
</dbReference>
<comment type="caution">
    <text evidence="7">The sequence shown here is derived from an EMBL/GenBank/DDBJ whole genome shotgun (WGS) entry which is preliminary data.</text>
</comment>
<dbReference type="InterPro" id="IPR029035">
    <property type="entry name" value="DHS-like_NAD/FAD-binding_dom"/>
</dbReference>
<accession>A0ABV6I7L6</accession>
<comment type="similarity">
    <text evidence="1 3">Belongs to the TPP enzyme family.</text>
</comment>
<evidence type="ECO:0000259" key="6">
    <source>
        <dbReference type="Pfam" id="PF02776"/>
    </source>
</evidence>
<dbReference type="Gene3D" id="3.40.50.970">
    <property type="match status" value="2"/>
</dbReference>
<dbReference type="CDD" id="cd07035">
    <property type="entry name" value="TPP_PYR_POX_like"/>
    <property type="match status" value="1"/>
</dbReference>
<dbReference type="Proteomes" id="UP001589799">
    <property type="component" value="Unassembled WGS sequence"/>
</dbReference>
<dbReference type="InterPro" id="IPR029061">
    <property type="entry name" value="THDP-binding"/>
</dbReference>
<dbReference type="Pfam" id="PF00205">
    <property type="entry name" value="TPP_enzyme_M"/>
    <property type="match status" value="1"/>
</dbReference>
<feature type="domain" description="Thiamine pyrophosphate enzyme central" evidence="4">
    <location>
        <begin position="189"/>
        <end position="325"/>
    </location>
</feature>
<name>A0ABV6I7L6_9RHOB</name>